<feature type="transmembrane region" description="Helical" evidence="6">
    <location>
        <begin position="245"/>
        <end position="263"/>
    </location>
</feature>
<evidence type="ECO:0000256" key="3">
    <source>
        <dbReference type="ARBA" id="ARBA00022692"/>
    </source>
</evidence>
<reference evidence="8 9" key="1">
    <citation type="journal article" date="2012" name="Appl. Environ. Microbiol.">
        <title>Involvement of two latex-clearing proteins during rubber degradation and insights into the subsequent degradation pathway revealed by the genome sequence of Gordonia polyisoprenivorans strain VH2.</title>
        <authorList>
            <person name="Hiessl S."/>
            <person name="Schuldes J."/>
            <person name="Thurmer A."/>
            <person name="Halbsguth T."/>
            <person name="Broker D."/>
            <person name="Angelov A."/>
            <person name="Liebl W."/>
            <person name="Daniel R."/>
            <person name="Steinbuchel A."/>
        </authorList>
    </citation>
    <scope>NUCLEOTIDE SEQUENCE [LARGE SCALE GENOMIC DNA]</scope>
    <source>
        <strain evidence="9">DSM 44266 / VH2</strain>
    </source>
</reference>
<evidence type="ECO:0000256" key="1">
    <source>
        <dbReference type="ARBA" id="ARBA00004141"/>
    </source>
</evidence>
<evidence type="ECO:0000259" key="7">
    <source>
        <dbReference type="Pfam" id="PF03600"/>
    </source>
</evidence>
<comment type="subcellular location">
    <subcellularLocation>
        <location evidence="1">Membrane</location>
        <topology evidence="1">Multi-pass membrane protein</topology>
    </subcellularLocation>
</comment>
<dbReference type="RefSeq" id="WP_014361662.1">
    <property type="nucleotide sequence ID" value="NC_016906.1"/>
</dbReference>
<dbReference type="KEGG" id="gpo:GPOL_c44630"/>
<keyword evidence="9" id="KW-1185">Reference proteome</keyword>
<evidence type="ECO:0000256" key="4">
    <source>
        <dbReference type="ARBA" id="ARBA00022989"/>
    </source>
</evidence>
<dbReference type="STRING" id="1112204.GPOL_c44630"/>
<proteinExistence type="predicted"/>
<keyword evidence="3 6" id="KW-0812">Transmembrane</keyword>
<feature type="transmembrane region" description="Helical" evidence="6">
    <location>
        <begin position="323"/>
        <end position="344"/>
    </location>
</feature>
<protein>
    <submittedName>
        <fullName evidence="8">Putative dicarboxylate carrier protein</fullName>
    </submittedName>
</protein>
<dbReference type="GeneID" id="90161460"/>
<keyword evidence="2" id="KW-0813">Transport</keyword>
<evidence type="ECO:0000256" key="2">
    <source>
        <dbReference type="ARBA" id="ARBA00022448"/>
    </source>
</evidence>
<keyword evidence="5 6" id="KW-0472">Membrane</keyword>
<evidence type="ECO:0000256" key="5">
    <source>
        <dbReference type="ARBA" id="ARBA00023136"/>
    </source>
</evidence>
<dbReference type="HOGENOM" id="CLU_052316_1_0_11"/>
<dbReference type="AlphaFoldDB" id="H6MWQ4"/>
<feature type="domain" description="Citrate transporter-like" evidence="7">
    <location>
        <begin position="17"/>
        <end position="382"/>
    </location>
</feature>
<evidence type="ECO:0000256" key="6">
    <source>
        <dbReference type="SAM" id="Phobius"/>
    </source>
</evidence>
<dbReference type="EMBL" id="CP003119">
    <property type="protein sequence ID" value="AFA75465.1"/>
    <property type="molecule type" value="Genomic_DNA"/>
</dbReference>
<evidence type="ECO:0000313" key="8">
    <source>
        <dbReference type="EMBL" id="AFA75465.1"/>
    </source>
</evidence>
<evidence type="ECO:0000313" key="9">
    <source>
        <dbReference type="Proteomes" id="UP000009154"/>
    </source>
</evidence>
<feature type="transmembrane region" description="Helical" evidence="6">
    <location>
        <begin position="132"/>
        <end position="154"/>
    </location>
</feature>
<feature type="transmembrane region" description="Helical" evidence="6">
    <location>
        <begin position="52"/>
        <end position="70"/>
    </location>
</feature>
<dbReference type="Proteomes" id="UP000009154">
    <property type="component" value="Chromosome"/>
</dbReference>
<dbReference type="GO" id="GO:0055085">
    <property type="term" value="P:transmembrane transport"/>
    <property type="evidence" value="ECO:0007669"/>
    <property type="project" value="InterPro"/>
</dbReference>
<organism evidence="8 9">
    <name type="scientific">Gordonia polyisoprenivorans (strain DSM 44266 / VH2)</name>
    <dbReference type="NCBI Taxonomy" id="1112204"/>
    <lineage>
        <taxon>Bacteria</taxon>
        <taxon>Bacillati</taxon>
        <taxon>Actinomycetota</taxon>
        <taxon>Actinomycetes</taxon>
        <taxon>Mycobacteriales</taxon>
        <taxon>Gordoniaceae</taxon>
        <taxon>Gordonia</taxon>
    </lineage>
</organism>
<dbReference type="eggNOG" id="COG1055">
    <property type="taxonomic scope" value="Bacteria"/>
</dbReference>
<dbReference type="Pfam" id="PF03600">
    <property type="entry name" value="CitMHS"/>
    <property type="match status" value="1"/>
</dbReference>
<feature type="transmembrane region" description="Helical" evidence="6">
    <location>
        <begin position="375"/>
        <end position="403"/>
    </location>
</feature>
<gene>
    <name evidence="8" type="ordered locus">GPOL_c44630</name>
</gene>
<keyword evidence="4 6" id="KW-1133">Transmembrane helix</keyword>
<sequence>MTPTQVASLVVLAGILVISILRKVNIGIVALAATLVMITATHTDVTKTLSKFPASLVILIIGVTLLFAHAERSGAINWLVGHALRWIGNRHWLIPWGGFFLGAALSTIGAFPTAPISLLLPILAKISRSHRLNYLPMAVVCVLGSNAAGLSPLSPAGALIQTLIRNAGLTYSPWELYGVVMLMHIVIAAAILVFVGVRQDTKVPVPVLTSGSGLLTDDVSDSAQPSPADAAPADAGVRPACAQRYLYASLASLIAFVIITVAFKLDVGLTAVTLAFLLQIVFRPPEKELLSKVPWNVVLLLGGLVIYLSLLDTLGTIKAIESALAGIGSAALLILVVSYTTGLISNMESSTLGVLGVMVPVALTVAGHSPTGVTAVLVAVVMSGAVVVMSPLHIAGALIIANTPDNNADQVFRRLLIWSVVLTIVIPGIAALYPILLG</sequence>
<feature type="transmembrane region" description="Helical" evidence="6">
    <location>
        <begin position="174"/>
        <end position="197"/>
    </location>
</feature>
<feature type="transmembrane region" description="Helical" evidence="6">
    <location>
        <begin position="297"/>
        <end position="317"/>
    </location>
</feature>
<dbReference type="GO" id="GO:0016020">
    <property type="term" value="C:membrane"/>
    <property type="evidence" value="ECO:0007669"/>
    <property type="project" value="UniProtKB-SubCell"/>
</dbReference>
<feature type="transmembrane region" description="Helical" evidence="6">
    <location>
        <begin position="415"/>
        <end position="436"/>
    </location>
</feature>
<feature type="transmembrane region" description="Helical" evidence="6">
    <location>
        <begin position="12"/>
        <end position="40"/>
    </location>
</feature>
<dbReference type="InterPro" id="IPR004680">
    <property type="entry name" value="Cit_transptr-like_dom"/>
</dbReference>
<name>H6MWQ4_GORPV</name>
<accession>H6MWQ4</accession>
<feature type="transmembrane region" description="Helical" evidence="6">
    <location>
        <begin position="93"/>
        <end position="120"/>
    </location>
</feature>